<dbReference type="InterPro" id="IPR001915">
    <property type="entry name" value="Peptidase_M48"/>
</dbReference>
<sequence>MQLNNQVHKRQKLQIFQRIFFFRRKIYSIPLLSFMLVLSACHNTSFAPNDQRFSWKPTKRIKRPHKSTLFFPPNATQHARILQIYGGTYHDPKLEKLLANILRKLIVVSHNSHKNYSITILNSGGVNAFALPNGSIYITRGMLALANDSSEVAAILAHELAHIIANHGILRLQKKAQLKTARHLSSHLLSHANRKLYNPIKDKQQLAQFSRNQELEADSIALELLQQAGYDPFASPRFLKSMEAYNAFCNISGITNASLDFLASHPTTPQRIHLAIEKARKIHTTNLQKSDHDFFLKNLDGMVFGGSLHTGFMRGNQFIHPQLGIAFSLPDNFTIEHSTNTLWASGPNNIAIRFDALLHPAEISASDYLQSGWIVGLDQSSIRPFTMHGLPGARARASNEKWQFDVVVIIFNHHIFRFLTAAPHHSSTFKAIAESTIQSFHPLSASQLQKLQPFKIRVVRVQKGDSVASLAKKMQNTMHKERLFRILNALSPTQTLPIGANVKIIME</sequence>
<dbReference type="PANTHER" id="PTHR22726:SF1">
    <property type="entry name" value="METALLOENDOPEPTIDASE OMA1, MITOCHONDRIAL"/>
    <property type="match status" value="1"/>
</dbReference>
<evidence type="ECO:0000256" key="6">
    <source>
        <dbReference type="ARBA" id="ARBA00023049"/>
    </source>
</evidence>
<evidence type="ECO:0000256" key="3">
    <source>
        <dbReference type="ARBA" id="ARBA00022723"/>
    </source>
</evidence>
<dbReference type="EC" id="3.4.24.-" evidence="8"/>
<evidence type="ECO:0000313" key="8">
    <source>
        <dbReference type="EMBL" id="MBX4335857.1"/>
    </source>
</evidence>
<evidence type="ECO:0000256" key="1">
    <source>
        <dbReference type="ARBA" id="ARBA00001947"/>
    </source>
</evidence>
<dbReference type="PANTHER" id="PTHR22726">
    <property type="entry name" value="METALLOENDOPEPTIDASE OMA1"/>
    <property type="match status" value="1"/>
</dbReference>
<keyword evidence="6 8" id="KW-0482">Metalloprotease</keyword>
<dbReference type="InterPro" id="IPR051156">
    <property type="entry name" value="Mito/Outer_Membr_Metalloprot"/>
</dbReference>
<dbReference type="Proteomes" id="UP000746918">
    <property type="component" value="Unassembled WGS sequence"/>
</dbReference>
<proteinExistence type="predicted"/>
<dbReference type="EMBL" id="JAIFRO010000004">
    <property type="protein sequence ID" value="MBX4335857.1"/>
    <property type="molecule type" value="Genomic_DNA"/>
</dbReference>
<keyword evidence="5" id="KW-0862">Zinc</keyword>
<evidence type="ECO:0000256" key="2">
    <source>
        <dbReference type="ARBA" id="ARBA00022670"/>
    </source>
</evidence>
<keyword evidence="2" id="KW-0645">Protease</keyword>
<comment type="caution">
    <text evidence="8">The sequence shown here is derived from an EMBL/GenBank/DDBJ whole genome shotgun (WGS) entry which is preliminary data.</text>
</comment>
<keyword evidence="4 8" id="KW-0378">Hydrolase</keyword>
<dbReference type="GO" id="GO:0008237">
    <property type="term" value="F:metallopeptidase activity"/>
    <property type="evidence" value="ECO:0007669"/>
    <property type="project" value="UniProtKB-KW"/>
</dbReference>
<reference evidence="8 9" key="1">
    <citation type="submission" date="2021-08" db="EMBL/GenBank/DDBJ databases">
        <title>Bartonella raoulti 094 sp. nov.</title>
        <authorList>
            <person name="Zgheib R."/>
            <person name="Hammoud A."/>
        </authorList>
    </citation>
    <scope>NUCLEOTIDE SEQUENCE [LARGE SCALE GENOMIC DNA]</scope>
    <source>
        <strain evidence="8 9">094</strain>
    </source>
</reference>
<organism evidence="8 9">
    <name type="scientific">Bartonella raoultii</name>
    <dbReference type="NCBI Taxonomy" id="1457020"/>
    <lineage>
        <taxon>Bacteria</taxon>
        <taxon>Pseudomonadati</taxon>
        <taxon>Pseudomonadota</taxon>
        <taxon>Alphaproteobacteria</taxon>
        <taxon>Hyphomicrobiales</taxon>
        <taxon>Bartonellaceae</taxon>
        <taxon>Bartonella</taxon>
    </lineage>
</organism>
<evidence type="ECO:0000256" key="5">
    <source>
        <dbReference type="ARBA" id="ARBA00022833"/>
    </source>
</evidence>
<gene>
    <name evidence="8" type="ORF">K3248_04560</name>
</gene>
<keyword evidence="9" id="KW-1185">Reference proteome</keyword>
<evidence type="ECO:0000259" key="7">
    <source>
        <dbReference type="Pfam" id="PF01435"/>
    </source>
</evidence>
<evidence type="ECO:0000256" key="4">
    <source>
        <dbReference type="ARBA" id="ARBA00022801"/>
    </source>
</evidence>
<feature type="domain" description="Peptidase M48" evidence="7">
    <location>
        <begin position="95"/>
        <end position="273"/>
    </location>
</feature>
<dbReference type="RefSeq" id="WP_220717218.1">
    <property type="nucleotide sequence ID" value="NZ_JAIFRO010000004.1"/>
</dbReference>
<name>A0ABS7I8V2_9HYPH</name>
<evidence type="ECO:0000313" key="9">
    <source>
        <dbReference type="Proteomes" id="UP000746918"/>
    </source>
</evidence>
<dbReference type="CDD" id="cd07324">
    <property type="entry name" value="M48C_Oma1-like"/>
    <property type="match status" value="1"/>
</dbReference>
<dbReference type="Pfam" id="PF01435">
    <property type="entry name" value="Peptidase_M48"/>
    <property type="match status" value="1"/>
</dbReference>
<protein>
    <submittedName>
        <fullName evidence="8">M48 family metalloprotease</fullName>
        <ecNumber evidence="8">3.4.24.-</ecNumber>
    </submittedName>
</protein>
<comment type="cofactor">
    <cofactor evidence="1">
        <name>Zn(2+)</name>
        <dbReference type="ChEBI" id="CHEBI:29105"/>
    </cofactor>
</comment>
<accession>A0ABS7I8V2</accession>
<keyword evidence="3" id="KW-0479">Metal-binding</keyword>
<dbReference type="Gene3D" id="3.30.2010.10">
    <property type="entry name" value="Metalloproteases ('zincins'), catalytic domain"/>
    <property type="match status" value="1"/>
</dbReference>